<feature type="coiled-coil region" evidence="1">
    <location>
        <begin position="316"/>
        <end position="343"/>
    </location>
</feature>
<dbReference type="EMBL" id="MPUH01000264">
    <property type="protein sequence ID" value="OMJ84607.1"/>
    <property type="molecule type" value="Genomic_DNA"/>
</dbReference>
<dbReference type="AlphaFoldDB" id="A0A1R2C6I8"/>
<evidence type="ECO:0000256" key="2">
    <source>
        <dbReference type="SAM" id="MobiDB-lite"/>
    </source>
</evidence>
<keyword evidence="1" id="KW-0175">Coiled coil</keyword>
<organism evidence="3 4">
    <name type="scientific">Stentor coeruleus</name>
    <dbReference type="NCBI Taxonomy" id="5963"/>
    <lineage>
        <taxon>Eukaryota</taxon>
        <taxon>Sar</taxon>
        <taxon>Alveolata</taxon>
        <taxon>Ciliophora</taxon>
        <taxon>Postciliodesmatophora</taxon>
        <taxon>Heterotrichea</taxon>
        <taxon>Heterotrichida</taxon>
        <taxon>Stentoridae</taxon>
        <taxon>Stentor</taxon>
    </lineage>
</organism>
<evidence type="ECO:0000313" key="3">
    <source>
        <dbReference type="EMBL" id="OMJ84607.1"/>
    </source>
</evidence>
<accession>A0A1R2C6I8</accession>
<reference evidence="3 4" key="1">
    <citation type="submission" date="2016-11" db="EMBL/GenBank/DDBJ databases">
        <title>The macronuclear genome of Stentor coeruleus: a giant cell with tiny introns.</title>
        <authorList>
            <person name="Slabodnick M."/>
            <person name="Ruby J.G."/>
            <person name="Reiff S.B."/>
            <person name="Swart E.C."/>
            <person name="Gosai S."/>
            <person name="Prabakaran S."/>
            <person name="Witkowska E."/>
            <person name="Larue G.E."/>
            <person name="Fisher S."/>
            <person name="Freeman R.M."/>
            <person name="Gunawardena J."/>
            <person name="Chu W."/>
            <person name="Stover N.A."/>
            <person name="Gregory B.D."/>
            <person name="Nowacki M."/>
            <person name="Derisi J."/>
            <person name="Roy S.W."/>
            <person name="Marshall W.F."/>
            <person name="Sood P."/>
        </authorList>
    </citation>
    <scope>NUCLEOTIDE SEQUENCE [LARGE SCALE GENOMIC DNA]</scope>
    <source>
        <strain evidence="3">WM001</strain>
    </source>
</reference>
<proteinExistence type="predicted"/>
<feature type="coiled-coil region" evidence="1">
    <location>
        <begin position="121"/>
        <end position="282"/>
    </location>
</feature>
<feature type="coiled-coil region" evidence="1">
    <location>
        <begin position="399"/>
        <end position="456"/>
    </location>
</feature>
<keyword evidence="4" id="KW-1185">Reference proteome</keyword>
<dbReference type="OrthoDB" id="313604at2759"/>
<dbReference type="Proteomes" id="UP000187209">
    <property type="component" value="Unassembled WGS sequence"/>
</dbReference>
<evidence type="ECO:0000256" key="1">
    <source>
        <dbReference type="SAM" id="Coils"/>
    </source>
</evidence>
<feature type="region of interest" description="Disordered" evidence="2">
    <location>
        <begin position="29"/>
        <end position="72"/>
    </location>
</feature>
<comment type="caution">
    <text evidence="3">The sequence shown here is derived from an EMBL/GenBank/DDBJ whole genome shotgun (WGS) entry which is preliminary data.</text>
</comment>
<feature type="compositionally biased region" description="Low complexity" evidence="2">
    <location>
        <begin position="33"/>
        <end position="44"/>
    </location>
</feature>
<name>A0A1R2C6I8_9CILI</name>
<feature type="compositionally biased region" description="Basic and acidic residues" evidence="2">
    <location>
        <begin position="56"/>
        <end position="72"/>
    </location>
</feature>
<sequence>MEENSSIQSRISALEQHLEDVRKRAKNLLIQDSSPSSQGSLSFSDKAPEENSLVSEEAKSESDSFTSSEHENIPAPQQFFPAQMPMPNYYPIYYPQQDFRQQIDFLHYQLNQNQQIYTSNEKKLKDDNAKMKEEMVIAKEELKKLKEENSKLQEILAQKERDANEESAKQWKEVAENAENNVKNLEAENKLLENRCYQLEIKCQKMKNDKSKANKPVHDKHEDGLREEAYKSELKRYCEKIQALENKINSDKILIENYKKDLSKADDKIAHLEDSMIETRNNYLQINKKLSNENDYLKKHVLALTKSNEIKDSDEISKLKLQLMQKKREIEILKKELERSLDEEQPTPIEIKVSKRKSVPNPSQKLTNIKKRQIKSPVKVEYEDLEDVDESEIVEDYKAPSLENQLVHLQIEKQKLENEYIKLPEFSRNLASKLRRAEVETELENLAKTISSVKSKLRSLNLI</sequence>
<evidence type="ECO:0000313" key="4">
    <source>
        <dbReference type="Proteomes" id="UP000187209"/>
    </source>
</evidence>
<evidence type="ECO:0008006" key="5">
    <source>
        <dbReference type="Google" id="ProtNLM"/>
    </source>
</evidence>
<gene>
    <name evidence="3" type="ORF">SteCoe_14283</name>
</gene>
<protein>
    <recommendedName>
        <fullName evidence="5">Enkurin domain-containing protein</fullName>
    </recommendedName>
</protein>